<protein>
    <submittedName>
        <fullName evidence="1">Uncharacterized protein</fullName>
    </submittedName>
</protein>
<reference evidence="1 2" key="1">
    <citation type="journal article" date="2014" name="Genome Biol. Evol.">
        <title>The genome of the myxosporean Thelohanellus kitauei shows adaptations to nutrient acquisition within its fish host.</title>
        <authorList>
            <person name="Yang Y."/>
            <person name="Xiong J."/>
            <person name="Zhou Z."/>
            <person name="Huo F."/>
            <person name="Miao W."/>
            <person name="Ran C."/>
            <person name="Liu Y."/>
            <person name="Zhang J."/>
            <person name="Feng J."/>
            <person name="Wang M."/>
            <person name="Wang M."/>
            <person name="Wang L."/>
            <person name="Yao B."/>
        </authorList>
    </citation>
    <scope>NUCLEOTIDE SEQUENCE [LARGE SCALE GENOMIC DNA]</scope>
    <source>
        <strain evidence="1">Wuqing</strain>
    </source>
</reference>
<accession>A0A0C2MUG8</accession>
<name>A0A0C2MUG8_THEKT</name>
<dbReference type="EMBL" id="JWZT01003067">
    <property type="protein sequence ID" value="KII67825.1"/>
    <property type="molecule type" value="Genomic_DNA"/>
</dbReference>
<gene>
    <name evidence="1" type="ORF">RF11_05384</name>
</gene>
<evidence type="ECO:0000313" key="2">
    <source>
        <dbReference type="Proteomes" id="UP000031668"/>
    </source>
</evidence>
<dbReference type="InterPro" id="IPR029052">
    <property type="entry name" value="Metallo-depent_PP-like"/>
</dbReference>
<sequence length="150" mass="17287">MFGQKNTQAKAMYICSITMAIMLIPAQKHIDVNDVELHVVVIGDIGFSEYESVIKRTLHSNRAFQLGINLGDNVYPWGSTKHDFQRLGEVFGLSFPLSIFPFDFHTVLGNHDHEGDIDTQILYHLRYEPRVYMPSRNYFSCIFSMTETLH</sequence>
<dbReference type="SUPFAM" id="SSF56300">
    <property type="entry name" value="Metallo-dependent phosphatases"/>
    <property type="match status" value="1"/>
</dbReference>
<comment type="caution">
    <text evidence="1">The sequence shown here is derived from an EMBL/GenBank/DDBJ whole genome shotgun (WGS) entry which is preliminary data.</text>
</comment>
<dbReference type="Gene3D" id="3.60.21.10">
    <property type="match status" value="1"/>
</dbReference>
<dbReference type="OrthoDB" id="411211at2759"/>
<organism evidence="1 2">
    <name type="scientific">Thelohanellus kitauei</name>
    <name type="common">Myxosporean</name>
    <dbReference type="NCBI Taxonomy" id="669202"/>
    <lineage>
        <taxon>Eukaryota</taxon>
        <taxon>Metazoa</taxon>
        <taxon>Cnidaria</taxon>
        <taxon>Myxozoa</taxon>
        <taxon>Myxosporea</taxon>
        <taxon>Bivalvulida</taxon>
        <taxon>Platysporina</taxon>
        <taxon>Myxobolidae</taxon>
        <taxon>Thelohanellus</taxon>
    </lineage>
</organism>
<dbReference type="AlphaFoldDB" id="A0A0C2MUG8"/>
<keyword evidence="2" id="KW-1185">Reference proteome</keyword>
<dbReference type="Proteomes" id="UP000031668">
    <property type="component" value="Unassembled WGS sequence"/>
</dbReference>
<evidence type="ECO:0000313" key="1">
    <source>
        <dbReference type="EMBL" id="KII67825.1"/>
    </source>
</evidence>
<proteinExistence type="predicted"/>